<comment type="caution">
    <text evidence="3">The sequence shown here is derived from an EMBL/GenBank/DDBJ whole genome shotgun (WGS) entry which is preliminary data.</text>
</comment>
<accession>A0A225VBJ8</accession>
<evidence type="ECO:0000256" key="1">
    <source>
        <dbReference type="SAM" id="Phobius"/>
    </source>
</evidence>
<dbReference type="SUPFAM" id="SSF56672">
    <property type="entry name" value="DNA/RNA polymerases"/>
    <property type="match status" value="1"/>
</dbReference>
<dbReference type="STRING" id="4795.A0A225VBJ8"/>
<evidence type="ECO:0000313" key="3">
    <source>
        <dbReference type="EMBL" id="OWZ02753.1"/>
    </source>
</evidence>
<dbReference type="PROSITE" id="PS50878">
    <property type="entry name" value="RT_POL"/>
    <property type="match status" value="1"/>
</dbReference>
<feature type="transmembrane region" description="Helical" evidence="1">
    <location>
        <begin position="257"/>
        <end position="279"/>
    </location>
</feature>
<feature type="domain" description="Reverse transcriptase" evidence="2">
    <location>
        <begin position="145"/>
        <end position="333"/>
    </location>
</feature>
<dbReference type="CDD" id="cd01650">
    <property type="entry name" value="RT_nLTR_like"/>
    <property type="match status" value="1"/>
</dbReference>
<dbReference type="InterPro" id="IPR043502">
    <property type="entry name" value="DNA/RNA_pol_sf"/>
</dbReference>
<sequence>APAFDFHASKMEASTSAFFRPPKTQLRSIAVSSVKLDTGELSTDPAQIKHHFREHWGTIFGDPGCRSDGTSTNPNNRQILLDSIPNTLPQEMRETLDSPITAIGLSESIKHMKGNSAPGLDGLTAAFYQIAPEHFGRILCIVYTYQLERGILLPSQRKSCVTLLYKIGDRSDPGNYRPILLISVDVKILSKSLAYRLQDVLPTIAHPDQKGFVKGRSLLHHVHLLDDLLHHTTITHSSSLAIFLDFEKAYDRVVWDYLFLVLAKLGFGIYFISMIRLLYNKLLARLMLNGYLLRPLEATRGVKQGDPLSSLLFLFCIEPLGNLIRSRRTWAFH</sequence>
<dbReference type="OrthoDB" id="167162at2759"/>
<evidence type="ECO:0000313" key="4">
    <source>
        <dbReference type="Proteomes" id="UP000198211"/>
    </source>
</evidence>
<feature type="non-terminal residue" evidence="3">
    <location>
        <position position="1"/>
    </location>
</feature>
<name>A0A225VBJ8_9STRA</name>
<dbReference type="Pfam" id="PF00078">
    <property type="entry name" value="RVT_1"/>
    <property type="match status" value="1"/>
</dbReference>
<keyword evidence="1" id="KW-0472">Membrane</keyword>
<dbReference type="Proteomes" id="UP000198211">
    <property type="component" value="Unassembled WGS sequence"/>
</dbReference>
<organism evidence="3 4">
    <name type="scientific">Phytophthora megakarya</name>
    <dbReference type="NCBI Taxonomy" id="4795"/>
    <lineage>
        <taxon>Eukaryota</taxon>
        <taxon>Sar</taxon>
        <taxon>Stramenopiles</taxon>
        <taxon>Oomycota</taxon>
        <taxon>Peronosporomycetes</taxon>
        <taxon>Peronosporales</taxon>
        <taxon>Peronosporaceae</taxon>
        <taxon>Phytophthora</taxon>
    </lineage>
</organism>
<dbReference type="AlphaFoldDB" id="A0A225VBJ8"/>
<proteinExistence type="predicted"/>
<reference evidence="4" key="1">
    <citation type="submission" date="2017-03" db="EMBL/GenBank/DDBJ databases">
        <title>Phytopthora megakarya and P. palmivora, two closely related causual agents of cacao black pod achieved similar genome size and gene model numbers by different mechanisms.</title>
        <authorList>
            <person name="Ali S."/>
            <person name="Shao J."/>
            <person name="Larry D.J."/>
            <person name="Kronmiller B."/>
            <person name="Shen D."/>
            <person name="Strem M.D."/>
            <person name="Melnick R.L."/>
            <person name="Guiltinan M.J."/>
            <person name="Tyler B.M."/>
            <person name="Meinhardt L.W."/>
            <person name="Bailey B.A."/>
        </authorList>
    </citation>
    <scope>NUCLEOTIDE SEQUENCE [LARGE SCALE GENOMIC DNA]</scope>
    <source>
        <strain evidence="4">zdho120</strain>
    </source>
</reference>
<dbReference type="InterPro" id="IPR000477">
    <property type="entry name" value="RT_dom"/>
</dbReference>
<keyword evidence="1" id="KW-0812">Transmembrane</keyword>
<keyword evidence="1" id="KW-1133">Transmembrane helix</keyword>
<dbReference type="PANTHER" id="PTHR19446">
    <property type="entry name" value="REVERSE TRANSCRIPTASES"/>
    <property type="match status" value="1"/>
</dbReference>
<protein>
    <submittedName>
        <fullName evidence="3">Pol Polyprotein</fullName>
    </submittedName>
</protein>
<keyword evidence="4" id="KW-1185">Reference proteome</keyword>
<gene>
    <name evidence="3" type="ORF">PHMEG_00025631</name>
</gene>
<evidence type="ECO:0000259" key="2">
    <source>
        <dbReference type="PROSITE" id="PS50878"/>
    </source>
</evidence>
<dbReference type="EMBL" id="NBNE01005960">
    <property type="protein sequence ID" value="OWZ02753.1"/>
    <property type="molecule type" value="Genomic_DNA"/>
</dbReference>